<feature type="compositionally biased region" description="Gly residues" evidence="13">
    <location>
        <begin position="896"/>
        <end position="905"/>
    </location>
</feature>
<evidence type="ECO:0000256" key="6">
    <source>
        <dbReference type="ARBA" id="ARBA00022777"/>
    </source>
</evidence>
<dbReference type="Gene3D" id="1.10.238.10">
    <property type="entry name" value="EF-hand"/>
    <property type="match status" value="1"/>
</dbReference>
<keyword evidence="8 12" id="KW-0067">ATP-binding</keyword>
<evidence type="ECO:0000256" key="3">
    <source>
        <dbReference type="ARBA" id="ARBA00022679"/>
    </source>
</evidence>
<dbReference type="Proteomes" id="UP000612055">
    <property type="component" value="Unassembled WGS sequence"/>
</dbReference>
<evidence type="ECO:0000256" key="10">
    <source>
        <dbReference type="ARBA" id="ARBA00047899"/>
    </source>
</evidence>
<dbReference type="GO" id="GO:0005524">
    <property type="term" value="F:ATP binding"/>
    <property type="evidence" value="ECO:0007669"/>
    <property type="project" value="UniProtKB-UniRule"/>
</dbReference>
<evidence type="ECO:0000256" key="1">
    <source>
        <dbReference type="ARBA" id="ARBA00012513"/>
    </source>
</evidence>
<feature type="compositionally biased region" description="Gly residues" evidence="13">
    <location>
        <begin position="1063"/>
        <end position="1074"/>
    </location>
</feature>
<feature type="region of interest" description="Disordered" evidence="13">
    <location>
        <begin position="725"/>
        <end position="776"/>
    </location>
</feature>
<feature type="compositionally biased region" description="Polar residues" evidence="13">
    <location>
        <begin position="667"/>
        <end position="680"/>
    </location>
</feature>
<comment type="catalytic activity">
    <reaction evidence="10">
        <text>L-threonyl-[protein] + ATP = O-phospho-L-threonyl-[protein] + ADP + H(+)</text>
        <dbReference type="Rhea" id="RHEA:46608"/>
        <dbReference type="Rhea" id="RHEA-COMP:11060"/>
        <dbReference type="Rhea" id="RHEA-COMP:11605"/>
        <dbReference type="ChEBI" id="CHEBI:15378"/>
        <dbReference type="ChEBI" id="CHEBI:30013"/>
        <dbReference type="ChEBI" id="CHEBI:30616"/>
        <dbReference type="ChEBI" id="CHEBI:61977"/>
        <dbReference type="ChEBI" id="CHEBI:456216"/>
        <dbReference type="EC" id="2.7.11.1"/>
    </reaction>
</comment>
<dbReference type="PROSITE" id="PS00108">
    <property type="entry name" value="PROTEIN_KINASE_ST"/>
    <property type="match status" value="1"/>
</dbReference>
<dbReference type="Gene3D" id="3.30.200.20">
    <property type="entry name" value="Phosphorylase Kinase, domain 1"/>
    <property type="match status" value="1"/>
</dbReference>
<evidence type="ECO:0000256" key="5">
    <source>
        <dbReference type="ARBA" id="ARBA00022741"/>
    </source>
</evidence>
<feature type="domain" description="EF-hand" evidence="15">
    <location>
        <begin position="426"/>
        <end position="458"/>
    </location>
</feature>
<feature type="domain" description="Protein kinase" evidence="14">
    <location>
        <begin position="51"/>
        <end position="311"/>
    </location>
</feature>
<feature type="compositionally biased region" description="Polar residues" evidence="13">
    <location>
        <begin position="1019"/>
        <end position="1052"/>
    </location>
</feature>
<feature type="region of interest" description="Disordered" evidence="13">
    <location>
        <begin position="518"/>
        <end position="550"/>
    </location>
</feature>
<evidence type="ECO:0000256" key="9">
    <source>
        <dbReference type="ARBA" id="ARBA00024334"/>
    </source>
</evidence>
<feature type="domain" description="EF-hand" evidence="15">
    <location>
        <begin position="390"/>
        <end position="425"/>
    </location>
</feature>
<dbReference type="PROSITE" id="PS50222">
    <property type="entry name" value="EF_HAND_2"/>
    <property type="match status" value="4"/>
</dbReference>
<evidence type="ECO:0000259" key="15">
    <source>
        <dbReference type="PROSITE" id="PS50222"/>
    </source>
</evidence>
<dbReference type="InterPro" id="IPR002048">
    <property type="entry name" value="EF_hand_dom"/>
</dbReference>
<evidence type="ECO:0000256" key="4">
    <source>
        <dbReference type="ARBA" id="ARBA00022723"/>
    </source>
</evidence>
<dbReference type="PROSITE" id="PS00107">
    <property type="entry name" value="PROTEIN_KINASE_ATP"/>
    <property type="match status" value="1"/>
</dbReference>
<keyword evidence="17" id="KW-1185">Reference proteome</keyword>
<dbReference type="PROSITE" id="PS50011">
    <property type="entry name" value="PROTEIN_KINASE_DOM"/>
    <property type="match status" value="1"/>
</dbReference>
<dbReference type="Gene3D" id="1.10.510.10">
    <property type="entry name" value="Transferase(Phosphotransferase) domain 1"/>
    <property type="match status" value="1"/>
</dbReference>
<dbReference type="InterPro" id="IPR011009">
    <property type="entry name" value="Kinase-like_dom_sf"/>
</dbReference>
<reference evidence="16" key="1">
    <citation type="journal article" date="2020" name="bioRxiv">
        <title>Comparative genomics of Chlamydomonas.</title>
        <authorList>
            <person name="Craig R.J."/>
            <person name="Hasan A.R."/>
            <person name="Ness R.W."/>
            <person name="Keightley P.D."/>
        </authorList>
    </citation>
    <scope>NUCLEOTIDE SEQUENCE</scope>
    <source>
        <strain evidence="16">CCAP 11/70</strain>
    </source>
</reference>
<evidence type="ECO:0000313" key="16">
    <source>
        <dbReference type="EMBL" id="KAG2489663.1"/>
    </source>
</evidence>
<evidence type="ECO:0000259" key="14">
    <source>
        <dbReference type="PROSITE" id="PS50011"/>
    </source>
</evidence>
<gene>
    <name evidence="16" type="ORF">HYH03_011775</name>
</gene>
<evidence type="ECO:0000256" key="8">
    <source>
        <dbReference type="ARBA" id="ARBA00022840"/>
    </source>
</evidence>
<protein>
    <recommendedName>
        <fullName evidence="1">non-specific serine/threonine protein kinase</fullName>
        <ecNumber evidence="1">2.7.11.1</ecNumber>
    </recommendedName>
</protein>
<dbReference type="PANTHER" id="PTHR24349">
    <property type="entry name" value="SERINE/THREONINE-PROTEIN KINASE"/>
    <property type="match status" value="1"/>
</dbReference>
<feature type="compositionally biased region" description="Low complexity" evidence="13">
    <location>
        <begin position="838"/>
        <end position="855"/>
    </location>
</feature>
<evidence type="ECO:0000256" key="2">
    <source>
        <dbReference type="ARBA" id="ARBA00022527"/>
    </source>
</evidence>
<dbReference type="PROSITE" id="PS00018">
    <property type="entry name" value="EF_HAND_1"/>
    <property type="match status" value="3"/>
</dbReference>
<comment type="caution">
    <text evidence="16">The sequence shown here is derived from an EMBL/GenBank/DDBJ whole genome shotgun (WGS) entry which is preliminary data.</text>
</comment>
<dbReference type="InterPro" id="IPR011992">
    <property type="entry name" value="EF-hand-dom_pair"/>
</dbReference>
<feature type="domain" description="EF-hand" evidence="15">
    <location>
        <begin position="354"/>
        <end position="389"/>
    </location>
</feature>
<feature type="region of interest" description="Disordered" evidence="13">
    <location>
        <begin position="838"/>
        <end position="1101"/>
    </location>
</feature>
<dbReference type="CDD" id="cd00051">
    <property type="entry name" value="EFh"/>
    <property type="match status" value="2"/>
</dbReference>
<comment type="catalytic activity">
    <reaction evidence="11">
        <text>L-seryl-[protein] + ATP = O-phospho-L-seryl-[protein] + ADP + H(+)</text>
        <dbReference type="Rhea" id="RHEA:17989"/>
        <dbReference type="Rhea" id="RHEA-COMP:9863"/>
        <dbReference type="Rhea" id="RHEA-COMP:11604"/>
        <dbReference type="ChEBI" id="CHEBI:15378"/>
        <dbReference type="ChEBI" id="CHEBI:29999"/>
        <dbReference type="ChEBI" id="CHEBI:30616"/>
        <dbReference type="ChEBI" id="CHEBI:83421"/>
        <dbReference type="ChEBI" id="CHEBI:456216"/>
        <dbReference type="EC" id="2.7.11.1"/>
    </reaction>
</comment>
<dbReference type="FunFam" id="1.10.238.10:FF:000001">
    <property type="entry name" value="Calmodulin 1"/>
    <property type="match status" value="1"/>
</dbReference>
<sequence length="1168" mass="122365">MGACQSDAKGAVQDVIVSVRDVSDAADDEPLPVGALKVFTEDVKLDLKQDFVLGRVLGKGQFGTVRQVTERATGARYACKSIAKRRLCTATDVEDVRREVQIMHHLSGHPNIVQLKDVYEDRGYVHMVEELCTGGELFDSILERGKYSERDAAGVFRSIAAVIAHCHNMGVMHRDIKPENFLLSAGGTGGSSVVKGTDFGLSCFFSEGQSHKEVVGSALYVAPEVLRKRYDKRADVWSLGVLLYILLCGEPPFYAETERAIFQAILTHDLDFSSEPWPSISGAAKDVIRRMLDRNVATRISAADVLQHEWVRVDGSAAEAPLQHEVLVRLQNFAALNKLQQEALKVIATHLPENEISGLKALFQEMDADGSGSITVEELREALRKKGTKIPQEELERIMAQADISGDGTLDYEEFLAATMNLAKLEHEEHLYMAFRFFDADDSGFITMDELHAALHRVCSREEIEELMRQADTSGDGRIDYEEFCDLMRSGNSALARATRTVKQGLMRTVRTQAVIELDQLKGPDAPDSPKAAPARAPSATPKPDPNRSVRANRARLRSTGAVAAVAAIAAAPAAAFSPMADRAPGERSKARAMLVGLSMRRSHGAAGERSTATTASGCISGSPTASGAAPGTQSDWNRNRSGLTSRGRHSRALRLIEAAEEKYGVGSSSPREGRVSQNGFADRGERGGLRSRHPSVGRNGGQRSTRLDTVQSYEITAHSGALKALDVDSEHGGDSTSPTRQSYEASGRVSFGGLLSHPQPPSLPQPQTITPRPIAGPSLRSFAAVASPFATAAAADAEPPVLRLESIHHATEYEPEAGLIASVPPLKTIGAVASAPAQATTTSAPNSTAAVSSARAQSHAVPQPPSLRSPTTTAGSRAASQPSPTATVAGLPAAAGGGGAGGSGAVTPKAAAAGERAGATSPVVHGMPAPPANRNWPQQPQPSPQPQPAAVALAPAPRPPHHSASVGTSGRDSPAHVRGPSQSQPGNASGLPLSPTAATAAMVGGGPRPQRERDRDPTGQSSKALLGRLSQQQDQGMPQTAASMPLPTSASEPPGSPKSSALGGGGGGGGGASGVLPLLQGSPRSRRFPTGSRVGPEDAEACKGALDMLLKQGPASGTEVTPLELPTIRSMSGHALGGPPRSSSSNTLSSYPYPGSPKPTAAARLGR</sequence>
<keyword evidence="3" id="KW-0808">Transferase</keyword>
<dbReference type="SUPFAM" id="SSF47473">
    <property type="entry name" value="EF-hand"/>
    <property type="match status" value="1"/>
</dbReference>
<keyword evidence="4" id="KW-0479">Metal-binding</keyword>
<evidence type="ECO:0000313" key="17">
    <source>
        <dbReference type="Proteomes" id="UP000612055"/>
    </source>
</evidence>
<organism evidence="16 17">
    <name type="scientific">Edaphochlamys debaryana</name>
    <dbReference type="NCBI Taxonomy" id="47281"/>
    <lineage>
        <taxon>Eukaryota</taxon>
        <taxon>Viridiplantae</taxon>
        <taxon>Chlorophyta</taxon>
        <taxon>core chlorophytes</taxon>
        <taxon>Chlorophyceae</taxon>
        <taxon>CS clade</taxon>
        <taxon>Chlamydomonadales</taxon>
        <taxon>Chlamydomonadales incertae sedis</taxon>
        <taxon>Edaphochlamys</taxon>
    </lineage>
</organism>
<dbReference type="AlphaFoldDB" id="A0A835XSX5"/>
<feature type="region of interest" description="Disordered" evidence="13">
    <location>
        <begin position="1114"/>
        <end position="1168"/>
    </location>
</feature>
<dbReference type="InterPro" id="IPR018247">
    <property type="entry name" value="EF_Hand_1_Ca_BS"/>
</dbReference>
<dbReference type="InterPro" id="IPR000719">
    <property type="entry name" value="Prot_kinase_dom"/>
</dbReference>
<dbReference type="GO" id="GO:0004674">
    <property type="term" value="F:protein serine/threonine kinase activity"/>
    <property type="evidence" value="ECO:0007669"/>
    <property type="project" value="UniProtKB-KW"/>
</dbReference>
<keyword evidence="2" id="KW-0723">Serine/threonine-protein kinase</keyword>
<evidence type="ECO:0000256" key="7">
    <source>
        <dbReference type="ARBA" id="ARBA00022837"/>
    </source>
</evidence>
<dbReference type="FunFam" id="1.10.510.10:FF:000571">
    <property type="entry name" value="Maternal embryonic leucine zipper kinase"/>
    <property type="match status" value="1"/>
</dbReference>
<keyword evidence="6" id="KW-0418">Kinase</keyword>
<keyword evidence="5 12" id="KW-0547">Nucleotide-binding</keyword>
<feature type="compositionally biased region" description="Polar residues" evidence="13">
    <location>
        <begin position="735"/>
        <end position="745"/>
    </location>
</feature>
<feature type="compositionally biased region" description="Polar residues" evidence="13">
    <location>
        <begin position="611"/>
        <end position="645"/>
    </location>
</feature>
<dbReference type="GO" id="GO:0005509">
    <property type="term" value="F:calcium ion binding"/>
    <property type="evidence" value="ECO:0007669"/>
    <property type="project" value="InterPro"/>
</dbReference>
<feature type="compositionally biased region" description="Low complexity" evidence="13">
    <location>
        <begin position="1140"/>
        <end position="1154"/>
    </location>
</feature>
<dbReference type="SMART" id="SM00054">
    <property type="entry name" value="EFh"/>
    <property type="match status" value="4"/>
</dbReference>
<feature type="compositionally biased region" description="Low complexity" evidence="13">
    <location>
        <begin position="524"/>
        <end position="542"/>
    </location>
</feature>
<dbReference type="OrthoDB" id="6513151at2759"/>
<accession>A0A835XSX5</accession>
<dbReference type="FunFam" id="3.30.200.20:FF:000004">
    <property type="entry name" value="Calcium-dependent protein kinase 1"/>
    <property type="match status" value="1"/>
</dbReference>
<comment type="similarity">
    <text evidence="9">Belongs to the protein kinase superfamily. Ser/Thr protein kinase family. CDPK subfamily.</text>
</comment>
<dbReference type="InterPro" id="IPR017441">
    <property type="entry name" value="Protein_kinase_ATP_BS"/>
</dbReference>
<dbReference type="CDD" id="cd05117">
    <property type="entry name" value="STKc_CAMK"/>
    <property type="match status" value="1"/>
</dbReference>
<dbReference type="EMBL" id="JAEHOE010000070">
    <property type="protein sequence ID" value="KAG2489663.1"/>
    <property type="molecule type" value="Genomic_DNA"/>
</dbReference>
<proteinExistence type="inferred from homology"/>
<name>A0A835XSX5_9CHLO</name>
<dbReference type="InterPro" id="IPR008271">
    <property type="entry name" value="Ser/Thr_kinase_AS"/>
</dbReference>
<dbReference type="EC" id="2.7.11.1" evidence="1"/>
<dbReference type="InterPro" id="IPR050205">
    <property type="entry name" value="CDPK_Ser/Thr_kinases"/>
</dbReference>
<evidence type="ECO:0000256" key="11">
    <source>
        <dbReference type="ARBA" id="ARBA00048679"/>
    </source>
</evidence>
<feature type="domain" description="EF-hand" evidence="15">
    <location>
        <begin position="459"/>
        <end position="494"/>
    </location>
</feature>
<dbReference type="SMART" id="SM00220">
    <property type="entry name" value="S_TKc"/>
    <property type="match status" value="1"/>
</dbReference>
<dbReference type="Pfam" id="PF13499">
    <property type="entry name" value="EF-hand_7"/>
    <property type="match status" value="2"/>
</dbReference>
<evidence type="ECO:0000256" key="12">
    <source>
        <dbReference type="PROSITE-ProRule" id="PRU10141"/>
    </source>
</evidence>
<feature type="binding site" evidence="12">
    <location>
        <position position="84"/>
    </location>
    <ligand>
        <name>ATP</name>
        <dbReference type="ChEBI" id="CHEBI:30616"/>
    </ligand>
</feature>
<dbReference type="Pfam" id="PF00069">
    <property type="entry name" value="Pkinase"/>
    <property type="match status" value="1"/>
</dbReference>
<keyword evidence="7" id="KW-0106">Calcium</keyword>
<dbReference type="SUPFAM" id="SSF56112">
    <property type="entry name" value="Protein kinase-like (PK-like)"/>
    <property type="match status" value="1"/>
</dbReference>
<evidence type="ECO:0000256" key="13">
    <source>
        <dbReference type="SAM" id="MobiDB-lite"/>
    </source>
</evidence>
<feature type="region of interest" description="Disordered" evidence="13">
    <location>
        <begin position="602"/>
        <end position="708"/>
    </location>
</feature>
<feature type="compositionally biased region" description="Low complexity" evidence="13">
    <location>
        <begin position="911"/>
        <end position="920"/>
    </location>
</feature>
<feature type="compositionally biased region" description="Polar residues" evidence="13">
    <location>
        <begin position="869"/>
        <end position="887"/>
    </location>
</feature>